<comment type="caution">
    <text evidence="4">The sequence shown here is derived from an EMBL/GenBank/DDBJ whole genome shotgun (WGS) entry which is preliminary data.</text>
</comment>
<keyword evidence="5" id="KW-1185">Reference proteome</keyword>
<evidence type="ECO:0000256" key="2">
    <source>
        <dbReference type="ARBA" id="ARBA00023125"/>
    </source>
</evidence>
<dbReference type="GO" id="GO:0030527">
    <property type="term" value="F:structural constituent of chromatin"/>
    <property type="evidence" value="ECO:0007669"/>
    <property type="project" value="InterPro"/>
</dbReference>
<sequence length="127" mass="13490">MPKTPAPGAPPKPELAPIPAAPPPALVKPAEKVAAGPEVKKKDVIERVIAQLPDVKKKDAKPVIEATLAVMGQALSDGEQLNLQPFGKLRVQRRKDLPNGQALTLKLRRSSQALEETEGLADPEADS</sequence>
<evidence type="ECO:0000313" key="5">
    <source>
        <dbReference type="Proteomes" id="UP000642488"/>
    </source>
</evidence>
<organism evidence="4 5">
    <name type="scientific">Palleronia pontilimi</name>
    <dbReference type="NCBI Taxonomy" id="1964209"/>
    <lineage>
        <taxon>Bacteria</taxon>
        <taxon>Pseudomonadati</taxon>
        <taxon>Pseudomonadota</taxon>
        <taxon>Alphaproteobacteria</taxon>
        <taxon>Rhodobacterales</taxon>
        <taxon>Roseobacteraceae</taxon>
        <taxon>Palleronia</taxon>
    </lineage>
</organism>
<dbReference type="Pfam" id="PF00216">
    <property type="entry name" value="Bac_DNA_binding"/>
    <property type="match status" value="1"/>
</dbReference>
<accession>A0A934MD46</accession>
<dbReference type="SUPFAM" id="SSF47729">
    <property type="entry name" value="IHF-like DNA-binding proteins"/>
    <property type="match status" value="1"/>
</dbReference>
<keyword evidence="2 4" id="KW-0238">DNA-binding</keyword>
<evidence type="ECO:0000256" key="1">
    <source>
        <dbReference type="ARBA" id="ARBA00010529"/>
    </source>
</evidence>
<evidence type="ECO:0000256" key="3">
    <source>
        <dbReference type="SAM" id="MobiDB-lite"/>
    </source>
</evidence>
<dbReference type="AlphaFoldDB" id="A0A934MD46"/>
<dbReference type="InterPro" id="IPR000119">
    <property type="entry name" value="Hist_DNA-bd"/>
</dbReference>
<gene>
    <name evidence="4" type="ORF">ILP92_12095</name>
</gene>
<evidence type="ECO:0000313" key="4">
    <source>
        <dbReference type="EMBL" id="MBJ3763488.1"/>
    </source>
</evidence>
<comment type="similarity">
    <text evidence="1">Belongs to the bacterial histone-like protein family.</text>
</comment>
<proteinExistence type="inferred from homology"/>
<protein>
    <submittedName>
        <fullName evidence="4">HU family DNA-binding protein</fullName>
    </submittedName>
</protein>
<dbReference type="Proteomes" id="UP000642488">
    <property type="component" value="Unassembled WGS sequence"/>
</dbReference>
<feature type="region of interest" description="Disordered" evidence="3">
    <location>
        <begin position="102"/>
        <end position="127"/>
    </location>
</feature>
<feature type="compositionally biased region" description="Acidic residues" evidence="3">
    <location>
        <begin position="115"/>
        <end position="127"/>
    </location>
</feature>
<name>A0A934MD46_9RHOB</name>
<feature type="region of interest" description="Disordered" evidence="3">
    <location>
        <begin position="1"/>
        <end position="24"/>
    </location>
</feature>
<dbReference type="GO" id="GO:0003677">
    <property type="term" value="F:DNA binding"/>
    <property type="evidence" value="ECO:0007669"/>
    <property type="project" value="UniProtKB-KW"/>
</dbReference>
<dbReference type="InterPro" id="IPR010992">
    <property type="entry name" value="IHF-like_DNA-bd_dom_sf"/>
</dbReference>
<dbReference type="EMBL" id="JAEKPD010000010">
    <property type="protein sequence ID" value="MBJ3763488.1"/>
    <property type="molecule type" value="Genomic_DNA"/>
</dbReference>
<reference evidence="4" key="1">
    <citation type="submission" date="2020-12" db="EMBL/GenBank/DDBJ databases">
        <title>Bacterial taxonomy.</title>
        <authorList>
            <person name="Pan X."/>
        </authorList>
    </citation>
    <scope>NUCLEOTIDE SEQUENCE</scope>
    <source>
        <strain evidence="4">KCTC 52957</strain>
    </source>
</reference>
<dbReference type="Gene3D" id="4.10.520.10">
    <property type="entry name" value="IHF-like DNA-binding proteins"/>
    <property type="match status" value="1"/>
</dbReference>